<evidence type="ECO:0000313" key="3">
    <source>
        <dbReference type="Proteomes" id="UP000299102"/>
    </source>
</evidence>
<name>A0A4C1VS54_EUMVA</name>
<comment type="caution">
    <text evidence="2">The sequence shown here is derived from an EMBL/GenBank/DDBJ whole genome shotgun (WGS) entry which is preliminary data.</text>
</comment>
<dbReference type="Proteomes" id="UP000299102">
    <property type="component" value="Unassembled WGS sequence"/>
</dbReference>
<organism evidence="2 3">
    <name type="scientific">Eumeta variegata</name>
    <name type="common">Bagworm moth</name>
    <name type="synonym">Eumeta japonica</name>
    <dbReference type="NCBI Taxonomy" id="151549"/>
    <lineage>
        <taxon>Eukaryota</taxon>
        <taxon>Metazoa</taxon>
        <taxon>Ecdysozoa</taxon>
        <taxon>Arthropoda</taxon>
        <taxon>Hexapoda</taxon>
        <taxon>Insecta</taxon>
        <taxon>Pterygota</taxon>
        <taxon>Neoptera</taxon>
        <taxon>Endopterygota</taxon>
        <taxon>Lepidoptera</taxon>
        <taxon>Glossata</taxon>
        <taxon>Ditrysia</taxon>
        <taxon>Tineoidea</taxon>
        <taxon>Psychidae</taxon>
        <taxon>Oiketicinae</taxon>
        <taxon>Eumeta</taxon>
    </lineage>
</organism>
<evidence type="ECO:0000256" key="1">
    <source>
        <dbReference type="SAM" id="MobiDB-lite"/>
    </source>
</evidence>
<dbReference type="EMBL" id="BGZK01000409">
    <property type="protein sequence ID" value="GBP41976.1"/>
    <property type="molecule type" value="Genomic_DNA"/>
</dbReference>
<protein>
    <submittedName>
        <fullName evidence="2">Uncharacterized protein</fullName>
    </submittedName>
</protein>
<evidence type="ECO:0000313" key="2">
    <source>
        <dbReference type="EMBL" id="GBP41976.1"/>
    </source>
</evidence>
<accession>A0A4C1VS54</accession>
<proteinExistence type="predicted"/>
<sequence>MNSRVLTGRATSRGSRAEQILGRSRRASRQVKRRFCACLKAPHRVLTGRATSRGSRAANPQSVKTCLARVKRRFCPCLKAPHRVLTERATSRAAVQANPRSVKTCLARVKRRFLCMLKSASVSLPHALKTVVFCLACSTNTES</sequence>
<dbReference type="AlphaFoldDB" id="A0A4C1VS54"/>
<feature type="compositionally biased region" description="Polar residues" evidence="1">
    <location>
        <begin position="1"/>
        <end position="14"/>
    </location>
</feature>
<gene>
    <name evidence="2" type="ORF">EVAR_33780_1</name>
</gene>
<keyword evidence="3" id="KW-1185">Reference proteome</keyword>
<reference evidence="2 3" key="1">
    <citation type="journal article" date="2019" name="Commun. Biol.">
        <title>The bagworm genome reveals a unique fibroin gene that provides high tensile strength.</title>
        <authorList>
            <person name="Kono N."/>
            <person name="Nakamura H."/>
            <person name="Ohtoshi R."/>
            <person name="Tomita M."/>
            <person name="Numata K."/>
            <person name="Arakawa K."/>
        </authorList>
    </citation>
    <scope>NUCLEOTIDE SEQUENCE [LARGE SCALE GENOMIC DNA]</scope>
</reference>
<feature type="region of interest" description="Disordered" evidence="1">
    <location>
        <begin position="1"/>
        <end position="26"/>
    </location>
</feature>